<dbReference type="Gene3D" id="2.10.220.10">
    <property type="entry name" value="Hormone Receptor, Insulin-like Growth Factor Receptor 1, Chain A, domain 2"/>
    <property type="match status" value="1"/>
</dbReference>
<dbReference type="EMBL" id="FQNC01000042">
    <property type="protein sequence ID" value="SGY41661.1"/>
    <property type="molecule type" value="Genomic_DNA"/>
</dbReference>
<evidence type="ECO:0000313" key="2">
    <source>
        <dbReference type="EMBL" id="SGY41661.1"/>
    </source>
</evidence>
<reference evidence="2 3" key="1">
    <citation type="submission" date="2016-11" db="EMBL/GenBank/DDBJ databases">
        <authorList>
            <person name="Jaros S."/>
            <person name="Januszkiewicz K."/>
            <person name="Wedrychowicz H."/>
        </authorList>
    </citation>
    <scope>NUCLEOTIDE SEQUENCE [LARGE SCALE GENOMIC DNA]</scope>
</reference>
<gene>
    <name evidence="2" type="primary">BQ5605_C003g02539</name>
    <name evidence="2" type="ORF">BQ5605_C003G02539</name>
</gene>
<dbReference type="SUPFAM" id="SSF57184">
    <property type="entry name" value="Growth factor receptor domain"/>
    <property type="match status" value="1"/>
</dbReference>
<keyword evidence="3" id="KW-1185">Reference proteome</keyword>
<organism evidence="2 3">
    <name type="scientific">Microbotryum silenes-dioicae</name>
    <dbReference type="NCBI Taxonomy" id="796604"/>
    <lineage>
        <taxon>Eukaryota</taxon>
        <taxon>Fungi</taxon>
        <taxon>Dikarya</taxon>
        <taxon>Basidiomycota</taxon>
        <taxon>Pucciniomycotina</taxon>
        <taxon>Microbotryomycetes</taxon>
        <taxon>Microbotryales</taxon>
        <taxon>Microbotryaceae</taxon>
        <taxon>Microbotryum</taxon>
    </lineage>
</organism>
<evidence type="ECO:0000313" key="3">
    <source>
        <dbReference type="Proteomes" id="UP000249464"/>
    </source>
</evidence>
<evidence type="ECO:0000256" key="1">
    <source>
        <dbReference type="SAM" id="MobiDB-lite"/>
    </source>
</evidence>
<dbReference type="AlphaFoldDB" id="A0A2X0MWD5"/>
<protein>
    <submittedName>
        <fullName evidence="2">BQ5605_C003g02539 protein</fullName>
    </submittedName>
</protein>
<name>A0A2X0MWD5_9BASI</name>
<accession>A0A2X0MWD5</accession>
<feature type="region of interest" description="Disordered" evidence="1">
    <location>
        <begin position="213"/>
        <end position="236"/>
    </location>
</feature>
<proteinExistence type="predicted"/>
<sequence length="637" mass="69486">MVFARSSLATHELEKRIACHTNEIAITVDCSKTPGTYLSPDAKQCLPCTDPNAVTCNSTTTLTCLTGYTLYNNTCYAGNPYSIYRNYGLAKPFLANQQPFKLYTPANGNVVYYPGTGSMCTGQNGPLDQNLVKTIGQTNSDVLLKGYCVNFAKNSFVTANGAQAVCEQYFIAANGDYTYLVRDPSLLSPTIFTIIFGSHTYVMSPADLPAADVNTITGPGDRVSTPPPSSTSTQRQNIDISAIGSITLTRAQYEELIRNQRTRDEEAPRPRHLLPPNAPAAFPEDSKLKGNNYVDWDLTMSLTVAREVCAYLRRGTIDPTWTPTRGGSAHDCWLALATRYAPSDARGHSILIKDYFCMPQCPSTWEGFIDWSNRALVLINQLRMAQLDMEQAMAARAINNLPPMFNGLRTTLYALQADKNKLPKVEDIFASMEAVARTSYDESTPALVAKAVVPTKSAAPGRKGKWDRSGPAPSDCPACGQGKHWADKCPDSAKRTKYFELKNAMKKLKGASVSPASAFVATGEFSKDHLAFFAAATFVNLGQPALLLLDSASAYHVVERHEIALEPHWFRVQTERIKRFVNDSSFFDGPIAPASHVMQGLGGTVNASGIGSIRLVSDNGTKFTLKDVLYAPENPAN</sequence>
<dbReference type="InterPro" id="IPR009030">
    <property type="entry name" value="Growth_fac_rcpt_cys_sf"/>
</dbReference>
<dbReference type="Proteomes" id="UP000249464">
    <property type="component" value="Unassembled WGS sequence"/>
</dbReference>
<dbReference type="STRING" id="796604.A0A2X0MWD5"/>
<feature type="region of interest" description="Disordered" evidence="1">
    <location>
        <begin position="260"/>
        <end position="285"/>
    </location>
</feature>
<feature type="compositionally biased region" description="Basic and acidic residues" evidence="1">
    <location>
        <begin position="260"/>
        <end position="269"/>
    </location>
</feature>